<feature type="compositionally biased region" description="Basic and acidic residues" evidence="1">
    <location>
        <begin position="132"/>
        <end position="148"/>
    </location>
</feature>
<gene>
    <name evidence="2" type="ORF">MNEG_10052</name>
</gene>
<feature type="compositionally biased region" description="Low complexity" evidence="1">
    <location>
        <begin position="167"/>
        <end position="194"/>
    </location>
</feature>
<feature type="compositionally biased region" description="Low complexity" evidence="1">
    <location>
        <begin position="727"/>
        <end position="737"/>
    </location>
</feature>
<feature type="compositionally biased region" description="Low complexity" evidence="1">
    <location>
        <begin position="689"/>
        <end position="708"/>
    </location>
</feature>
<organism evidence="2 3">
    <name type="scientific">Monoraphidium neglectum</name>
    <dbReference type="NCBI Taxonomy" id="145388"/>
    <lineage>
        <taxon>Eukaryota</taxon>
        <taxon>Viridiplantae</taxon>
        <taxon>Chlorophyta</taxon>
        <taxon>core chlorophytes</taxon>
        <taxon>Chlorophyceae</taxon>
        <taxon>CS clade</taxon>
        <taxon>Sphaeropleales</taxon>
        <taxon>Selenastraceae</taxon>
        <taxon>Monoraphidium</taxon>
    </lineage>
</organism>
<dbReference type="AlphaFoldDB" id="A0A0D2MAD0"/>
<feature type="compositionally biased region" description="Low complexity" evidence="1">
    <location>
        <begin position="669"/>
        <end position="679"/>
    </location>
</feature>
<feature type="region of interest" description="Disordered" evidence="1">
    <location>
        <begin position="406"/>
        <end position="440"/>
    </location>
</feature>
<reference evidence="2 3" key="1">
    <citation type="journal article" date="2013" name="BMC Genomics">
        <title>Reconstruction of the lipid metabolism for the microalga Monoraphidium neglectum from its genome sequence reveals characteristics suitable for biofuel production.</title>
        <authorList>
            <person name="Bogen C."/>
            <person name="Al-Dilaimi A."/>
            <person name="Albersmeier A."/>
            <person name="Wichmann J."/>
            <person name="Grundmann M."/>
            <person name="Rupp O."/>
            <person name="Lauersen K.J."/>
            <person name="Blifernez-Klassen O."/>
            <person name="Kalinowski J."/>
            <person name="Goesmann A."/>
            <person name="Mussgnug J.H."/>
            <person name="Kruse O."/>
        </authorList>
    </citation>
    <scope>NUCLEOTIDE SEQUENCE [LARGE SCALE GENOMIC DNA]</scope>
    <source>
        <strain evidence="2 3">SAG 48.87</strain>
    </source>
</reference>
<feature type="region of interest" description="Disordered" evidence="1">
    <location>
        <begin position="286"/>
        <end position="353"/>
    </location>
</feature>
<dbReference type="OrthoDB" id="552478at2759"/>
<dbReference type="Proteomes" id="UP000054498">
    <property type="component" value="Unassembled WGS sequence"/>
</dbReference>
<dbReference type="EMBL" id="KK102380">
    <property type="protein sequence ID" value="KIY97911.1"/>
    <property type="molecule type" value="Genomic_DNA"/>
</dbReference>
<dbReference type="RefSeq" id="XP_013896931.1">
    <property type="nucleotide sequence ID" value="XM_014041477.1"/>
</dbReference>
<proteinExistence type="predicted"/>
<feature type="compositionally biased region" description="Basic and acidic residues" evidence="1">
    <location>
        <begin position="648"/>
        <end position="660"/>
    </location>
</feature>
<feature type="region of interest" description="Disordered" evidence="1">
    <location>
        <begin position="116"/>
        <end position="194"/>
    </location>
</feature>
<dbReference type="GeneID" id="25727176"/>
<feature type="region of interest" description="Disordered" evidence="1">
    <location>
        <begin position="230"/>
        <end position="252"/>
    </location>
</feature>
<accession>A0A0D2MAD0</accession>
<feature type="compositionally biased region" description="Gly residues" evidence="1">
    <location>
        <begin position="340"/>
        <end position="351"/>
    </location>
</feature>
<feature type="region of interest" description="Disordered" evidence="1">
    <location>
        <begin position="648"/>
        <end position="752"/>
    </location>
</feature>
<name>A0A0D2MAD0_9CHLO</name>
<sequence length="818" mass="81119">MALNLKITLQSTRWAGPAPRLWLEHGAEQCQAPGGAAAALQFPYVPSKAVDILAFDPSVAQDERAFIAGSSFSAEQLLQQGGTGTVVLMDAQGALRGRVQLRAELVEAAGRLPPSLLDPAASPFADPTVQDSKAKPRDFAQRISEKLSRSIKGRGSKALSAGGGGASAAASSMGGASGASGESTSSGGGAAEAEPLRPAAAHLQAASFSPLTRSRGHLAARLRLSEPLHPAGAADAEPSPTPGAAQDHGDRARAHCPAWIAAGDAGDVRERVGTLEQAVAAAAGIEAPQSLNAESTGPAHGDPRSRRQQQQAGAGAGAGTSAGRGARSGPAADPPAASGDGSGGGGGGGHEQGTEVGLLEELARHGAERRAANAQLLMALARQTAADAEQDALLLAALGGGGGGGSTINARGTPSEGAGGGEAAGGSGGRRRGSPLGERLSDSRFESFAPFLAGSAKGEQALLEMPTPRLCGGSSGSSGAGARAAPAGAAAAGPEGLGASSGGAALVRPALPRRWDSSAQEGRAGGGDGGGSDRAIEGFGAPLSVPAGSASLSFKHGYPKIELPPASEGLRPRKQQADAGAGTPPALARAHSRAAYAVRLPPFSHPLSLPAPANVRGAGPQAEDAAARWRRGRASAAAATQLAARLDAVARGRTQDRTTDSSDEEEAGAARAAAASAADARVRDRVQRRPSAAAGTRAAAAKKLPGGKARVDTFRRLSSEGAPSPAPAAAAPAATPSAAPPQRPAVALGFDPPRHTAPAWHVWAGPAASWAAAWTPAGARWMQCEHGFGDAAACSAGEPQFPPRRAADAPTAPPCTAF</sequence>
<feature type="compositionally biased region" description="Gly residues" evidence="1">
    <location>
        <begin position="417"/>
        <end position="428"/>
    </location>
</feature>
<protein>
    <submittedName>
        <fullName evidence="2">Uncharacterized protein</fullName>
    </submittedName>
</protein>
<feature type="compositionally biased region" description="Basic and acidic residues" evidence="1">
    <location>
        <begin position="709"/>
        <end position="718"/>
    </location>
</feature>
<evidence type="ECO:0000313" key="2">
    <source>
        <dbReference type="EMBL" id="KIY97911.1"/>
    </source>
</evidence>
<feature type="region of interest" description="Disordered" evidence="1">
    <location>
        <begin position="563"/>
        <end position="590"/>
    </location>
</feature>
<dbReference type="KEGG" id="mng:MNEG_10052"/>
<evidence type="ECO:0000313" key="3">
    <source>
        <dbReference type="Proteomes" id="UP000054498"/>
    </source>
</evidence>
<keyword evidence="3" id="KW-1185">Reference proteome</keyword>
<feature type="compositionally biased region" description="Gly residues" evidence="1">
    <location>
        <begin position="523"/>
        <end position="532"/>
    </location>
</feature>
<feature type="region of interest" description="Disordered" evidence="1">
    <location>
        <begin position="614"/>
        <end position="633"/>
    </location>
</feature>
<feature type="compositionally biased region" description="Low complexity" evidence="1">
    <location>
        <begin position="323"/>
        <end position="339"/>
    </location>
</feature>
<feature type="region of interest" description="Disordered" evidence="1">
    <location>
        <begin position="513"/>
        <end position="539"/>
    </location>
</feature>
<evidence type="ECO:0000256" key="1">
    <source>
        <dbReference type="SAM" id="MobiDB-lite"/>
    </source>
</evidence>